<evidence type="ECO:0000313" key="2">
    <source>
        <dbReference type="EMBL" id="MCV3216745.1"/>
    </source>
</evidence>
<proteinExistence type="predicted"/>
<comment type="caution">
    <text evidence="2">The sequence shown here is derived from an EMBL/GenBank/DDBJ whole genome shotgun (WGS) entry which is preliminary data.</text>
</comment>
<evidence type="ECO:0008006" key="4">
    <source>
        <dbReference type="Google" id="ProtNLM"/>
    </source>
</evidence>
<sequence length="529" mass="55328">MATYTVNSIDELNQSFTGVSNPLAVNDNLLTGSLSTSISASSSLPVIEDSSNSSFQNIGGSSNSTTVINSNPFAIVGNVVVGNGQWINNNETTPEGVSSALTVSVEQLLDSVIVKLRNRLPLSDASNSLTDGNPFEDGKNPFGDGNQPSAPGLVLNASGENSVAGVQNPFAGGENSVTSGENPFAGGDANQQPSFDISQFVFGNDDKLTFLTGDGSVPQLSSSEILKTVQANILNVTEILNSGNLFGDGNNTPLQTPSDLLKLFRNDIFSFNSGVNGVNQLASGDNSYTDSSNPFLSLFSGGSQDKEIPFDILNVALEGILPFNGKDNVFSTPDGELPIGYGNHDFGSKNATIGNANWDYGNANATIGNGNWLWDSSTDNATIGNGNWNLDASHDNTTIGNGNWYWNSTSDNTTLGNGNWSFGNNNTTLGNGNFDFGSNNTVIGSGNKVFTSNSIVIGNGNWSLVIDKSSAGASDLMTQLDTWVSIMGVKDATDNLVNSVLGKLGEAFEPLTGNLSASGTKTFDRLFLS</sequence>
<feature type="region of interest" description="Disordered" evidence="1">
    <location>
        <begin position="123"/>
        <end position="152"/>
    </location>
</feature>
<protein>
    <recommendedName>
        <fullName evidence="4">Hemolysin-type calcium-binding region</fullName>
    </recommendedName>
</protein>
<dbReference type="Gene3D" id="2.150.10.10">
    <property type="entry name" value="Serralysin-like metalloprotease, C-terminal"/>
    <property type="match status" value="1"/>
</dbReference>
<reference evidence="2 3" key="1">
    <citation type="submission" date="2022-10" db="EMBL/GenBank/DDBJ databases">
        <title>Identification of biosynthetic pathway for the production of the potent trypsin inhibitor radiosumin.</title>
        <authorList>
            <person name="Fewer D.P."/>
            <person name="Delbaje E."/>
            <person name="Ouyang X."/>
            <person name="Agostino P.D."/>
            <person name="Wahlsten M."/>
            <person name="Jokela J."/>
            <person name="Permi P."/>
            <person name="Haapaniemi E."/>
            <person name="Koistinen H."/>
        </authorList>
    </citation>
    <scope>NUCLEOTIDE SEQUENCE [LARGE SCALE GENOMIC DNA]</scope>
    <source>
        <strain evidence="2 3">NIES-515</strain>
    </source>
</reference>
<dbReference type="SUPFAM" id="SSF101967">
    <property type="entry name" value="Adhesin YadA, collagen-binding domain"/>
    <property type="match status" value="1"/>
</dbReference>
<name>A0ABT3B6B1_9CYAN</name>
<accession>A0ABT3B6B1</accession>
<dbReference type="InterPro" id="IPR011049">
    <property type="entry name" value="Serralysin-like_metalloprot_C"/>
</dbReference>
<evidence type="ECO:0000313" key="3">
    <source>
        <dbReference type="Proteomes" id="UP001526143"/>
    </source>
</evidence>
<dbReference type="Proteomes" id="UP001526143">
    <property type="component" value="Unassembled WGS sequence"/>
</dbReference>
<dbReference type="EMBL" id="JAOWRF010000356">
    <property type="protein sequence ID" value="MCV3216745.1"/>
    <property type="molecule type" value="Genomic_DNA"/>
</dbReference>
<keyword evidence="3" id="KW-1185">Reference proteome</keyword>
<organism evidence="2 3">
    <name type="scientific">Plectonema radiosum NIES-515</name>
    <dbReference type="NCBI Taxonomy" id="2986073"/>
    <lineage>
        <taxon>Bacteria</taxon>
        <taxon>Bacillati</taxon>
        <taxon>Cyanobacteriota</taxon>
        <taxon>Cyanophyceae</taxon>
        <taxon>Oscillatoriophycideae</taxon>
        <taxon>Oscillatoriales</taxon>
        <taxon>Microcoleaceae</taxon>
        <taxon>Plectonema</taxon>
    </lineage>
</organism>
<evidence type="ECO:0000256" key="1">
    <source>
        <dbReference type="SAM" id="MobiDB-lite"/>
    </source>
</evidence>
<dbReference type="RefSeq" id="WP_263748405.1">
    <property type="nucleotide sequence ID" value="NZ_JAOWRF010000356.1"/>
</dbReference>
<gene>
    <name evidence="2" type="ORF">OGM63_25115</name>
</gene>